<dbReference type="CDD" id="cd00082">
    <property type="entry name" value="HisKA"/>
    <property type="match status" value="1"/>
</dbReference>
<evidence type="ECO:0000256" key="2">
    <source>
        <dbReference type="ARBA" id="ARBA00004429"/>
    </source>
</evidence>
<name>A0ABY2AV08_9FLAO</name>
<feature type="domain" description="Response regulatory" evidence="18">
    <location>
        <begin position="562"/>
        <end position="679"/>
    </location>
</feature>
<keyword evidence="15" id="KW-0175">Coiled coil</keyword>
<evidence type="ECO:0000313" key="20">
    <source>
        <dbReference type="EMBL" id="TCN53857.1"/>
    </source>
</evidence>
<comment type="catalytic activity">
    <reaction evidence="1">
        <text>ATP + protein L-histidine = ADP + protein N-phospho-L-histidine.</text>
        <dbReference type="EC" id="2.7.13.3"/>
    </reaction>
</comment>
<feature type="coiled-coil region" evidence="15">
    <location>
        <begin position="110"/>
        <end position="153"/>
    </location>
</feature>
<dbReference type="PANTHER" id="PTHR43047">
    <property type="entry name" value="TWO-COMPONENT HISTIDINE PROTEIN KINASE"/>
    <property type="match status" value="1"/>
</dbReference>
<feature type="transmembrane region" description="Helical" evidence="16">
    <location>
        <begin position="6"/>
        <end position="24"/>
    </location>
</feature>
<feature type="domain" description="HPt" evidence="19">
    <location>
        <begin position="713"/>
        <end position="804"/>
    </location>
</feature>
<dbReference type="InterPro" id="IPR036097">
    <property type="entry name" value="HisK_dim/P_sf"/>
</dbReference>
<comment type="subcellular location">
    <subcellularLocation>
        <location evidence="2">Cell inner membrane</location>
        <topology evidence="2">Multi-pass membrane protein</topology>
    </subcellularLocation>
</comment>
<dbReference type="Proteomes" id="UP000295270">
    <property type="component" value="Unassembled WGS sequence"/>
</dbReference>
<evidence type="ECO:0000256" key="7">
    <source>
        <dbReference type="ARBA" id="ARBA00022679"/>
    </source>
</evidence>
<keyword evidence="5" id="KW-0997">Cell inner membrane</keyword>
<evidence type="ECO:0000256" key="12">
    <source>
        <dbReference type="ARBA" id="ARBA00023136"/>
    </source>
</evidence>
<evidence type="ECO:0000256" key="9">
    <source>
        <dbReference type="ARBA" id="ARBA00022777"/>
    </source>
</evidence>
<evidence type="ECO:0000259" key="18">
    <source>
        <dbReference type="PROSITE" id="PS50110"/>
    </source>
</evidence>
<evidence type="ECO:0000256" key="10">
    <source>
        <dbReference type="ARBA" id="ARBA00022840"/>
    </source>
</evidence>
<keyword evidence="8 16" id="KW-0812">Transmembrane</keyword>
<dbReference type="SMART" id="SM00448">
    <property type="entry name" value="REC"/>
    <property type="match status" value="1"/>
</dbReference>
<evidence type="ECO:0000256" key="14">
    <source>
        <dbReference type="PROSITE-ProRule" id="PRU00169"/>
    </source>
</evidence>
<dbReference type="PROSITE" id="PS50894">
    <property type="entry name" value="HPT"/>
    <property type="match status" value="1"/>
</dbReference>
<dbReference type="Gene3D" id="1.10.287.130">
    <property type="match status" value="1"/>
</dbReference>
<evidence type="ECO:0000259" key="19">
    <source>
        <dbReference type="PROSITE" id="PS50894"/>
    </source>
</evidence>
<dbReference type="SUPFAM" id="SSF52172">
    <property type="entry name" value="CheY-like"/>
    <property type="match status" value="1"/>
</dbReference>
<evidence type="ECO:0000256" key="3">
    <source>
        <dbReference type="ARBA" id="ARBA00012438"/>
    </source>
</evidence>
<evidence type="ECO:0000256" key="13">
    <source>
        <dbReference type="PROSITE-ProRule" id="PRU00110"/>
    </source>
</evidence>
<feature type="transmembrane region" description="Helical" evidence="16">
    <location>
        <begin position="269"/>
        <end position="289"/>
    </location>
</feature>
<evidence type="ECO:0000313" key="21">
    <source>
        <dbReference type="Proteomes" id="UP000295270"/>
    </source>
</evidence>
<dbReference type="PRINTS" id="PR00344">
    <property type="entry name" value="BCTRLSENSOR"/>
</dbReference>
<evidence type="ECO:0000256" key="6">
    <source>
        <dbReference type="ARBA" id="ARBA00022553"/>
    </source>
</evidence>
<reference evidence="20 21" key="1">
    <citation type="journal article" date="2015" name="Stand. Genomic Sci.">
        <title>Genomic Encyclopedia of Bacterial and Archaeal Type Strains, Phase III: the genomes of soil and plant-associated and newly described type strains.</title>
        <authorList>
            <person name="Whitman W.B."/>
            <person name="Woyke T."/>
            <person name="Klenk H.P."/>
            <person name="Zhou Y."/>
            <person name="Lilburn T.G."/>
            <person name="Beck B.J."/>
            <person name="De Vos P."/>
            <person name="Vandamme P."/>
            <person name="Eisen J.A."/>
            <person name="Garrity G."/>
            <person name="Hugenholtz P."/>
            <person name="Kyrpides N.C."/>
        </authorList>
    </citation>
    <scope>NUCLEOTIDE SEQUENCE [LARGE SCALE GENOMIC DNA]</scope>
    <source>
        <strain evidence="20 21">P5626</strain>
    </source>
</reference>
<dbReference type="CDD" id="cd16922">
    <property type="entry name" value="HATPase_EvgS-ArcB-TorS-like"/>
    <property type="match status" value="1"/>
</dbReference>
<evidence type="ECO:0000256" key="16">
    <source>
        <dbReference type="SAM" id="Phobius"/>
    </source>
</evidence>
<dbReference type="Pfam" id="PF00512">
    <property type="entry name" value="HisKA"/>
    <property type="match status" value="1"/>
</dbReference>
<dbReference type="InterPro" id="IPR001789">
    <property type="entry name" value="Sig_transdc_resp-reg_receiver"/>
</dbReference>
<dbReference type="InterPro" id="IPR003594">
    <property type="entry name" value="HATPase_dom"/>
</dbReference>
<dbReference type="Gene3D" id="3.40.50.2300">
    <property type="match status" value="1"/>
</dbReference>
<dbReference type="EC" id="2.7.13.3" evidence="3"/>
<gene>
    <name evidence="20" type="ORF">EV142_108162</name>
</gene>
<feature type="domain" description="Histidine kinase" evidence="17">
    <location>
        <begin position="322"/>
        <end position="539"/>
    </location>
</feature>
<dbReference type="SMART" id="SM00388">
    <property type="entry name" value="HisKA"/>
    <property type="match status" value="1"/>
</dbReference>
<dbReference type="InterPro" id="IPR011006">
    <property type="entry name" value="CheY-like_superfamily"/>
</dbReference>
<dbReference type="SUPFAM" id="SSF47384">
    <property type="entry name" value="Homodimeric domain of signal transducing histidine kinase"/>
    <property type="match status" value="1"/>
</dbReference>
<keyword evidence="21" id="KW-1185">Reference proteome</keyword>
<evidence type="ECO:0000256" key="5">
    <source>
        <dbReference type="ARBA" id="ARBA00022519"/>
    </source>
</evidence>
<keyword evidence="10" id="KW-0547">Nucleotide-binding</keyword>
<dbReference type="PROSITE" id="PS50109">
    <property type="entry name" value="HIS_KIN"/>
    <property type="match status" value="1"/>
</dbReference>
<dbReference type="InterPro" id="IPR036890">
    <property type="entry name" value="HATPase_C_sf"/>
</dbReference>
<dbReference type="EMBL" id="SLWA01000008">
    <property type="protein sequence ID" value="TCN53857.1"/>
    <property type="molecule type" value="Genomic_DNA"/>
</dbReference>
<evidence type="ECO:0000256" key="8">
    <source>
        <dbReference type="ARBA" id="ARBA00022692"/>
    </source>
</evidence>
<accession>A0ABY2AV08</accession>
<dbReference type="PROSITE" id="PS50110">
    <property type="entry name" value="RESPONSE_REGULATORY"/>
    <property type="match status" value="1"/>
</dbReference>
<dbReference type="GO" id="GO:0016301">
    <property type="term" value="F:kinase activity"/>
    <property type="evidence" value="ECO:0007669"/>
    <property type="project" value="UniProtKB-KW"/>
</dbReference>
<organism evidence="20 21">
    <name type="scientific">Flavobacterium circumlabens</name>
    <dbReference type="NCBI Taxonomy" id="2133765"/>
    <lineage>
        <taxon>Bacteria</taxon>
        <taxon>Pseudomonadati</taxon>
        <taxon>Bacteroidota</taxon>
        <taxon>Flavobacteriia</taxon>
        <taxon>Flavobacteriales</taxon>
        <taxon>Flavobacteriaceae</taxon>
        <taxon>Flavobacterium</taxon>
    </lineage>
</organism>
<dbReference type="Gene3D" id="1.20.120.160">
    <property type="entry name" value="HPT domain"/>
    <property type="match status" value="1"/>
</dbReference>
<dbReference type="RefSeq" id="WP_238698757.1">
    <property type="nucleotide sequence ID" value="NZ_QWDN01000008.1"/>
</dbReference>
<sequence length="806" mass="91598">MPFKVLFSYIALLGLVVTVGWFLYSENAVYNKLEDKIALEKTKILRVSKLFSNVYKTESLARKTIQTNSENDFKSYLIETDSLKSRIDTLKQIVTTEYQKVLLDSVTYFLSEKTDNIKQLKAIKSKAEDEVSVNTAINEITKMEFKLRKLELRDFNKNPNDLGSYQRNVLQKYVDYLNQNIPDDSTNTLSKQASDSILANSKKLLSNVKLKAEKKKESLNFEENKLLKNEIAISEQLRKVLRIIEREIIINSIKNNLLKEKSLKKVNEIVTVSAIIGLFLTVFFSILIVSDYSKSQLYKKQLEIANFKTKNLLKSREQLISTVSHDLKTPLSTIVGYTELLGNSDVNTKQSYFVKNIKNSSEYISQLVQDLLDFSQIEAGKISIEKVPFVLPEVIEDAARNIQTVYKNKNIDLIINVDEKLNSKIVGDPFRLKQILTNLVGNAYKFTEEGFIKISSYVSDDAFFVITIEDTGIGIEKANQQLVFEEFAQANENIEKKYGGTGLGLSICQKIITILGGNLTLESTFGEGSTFEIRLPLLFDNSPYTPPEIKKQPVFTKMKKQTFIVIDDDINLLNLTSGVLKQEKHHVLSFNRASKALDTIATTNFDFIITDIQMPEMDGFMFIEKLKSTNTTTFKNQPVIALTGRTDLDFSVYSNAGFTSVIKKPYSPKVLLETIHQILAHNPLPMDAIKPIEEISYTQLYSLETLKEFLGNDNESLKDVINSFIESTEENLVYLDTAIIENNTAQIGAIAHRIAPMFKQIQSNEIANILKALEKEEYKKEDLKGVLEKLKTKTEILFTSLKQEIV</sequence>
<keyword evidence="4" id="KW-1003">Cell membrane</keyword>
<dbReference type="InterPro" id="IPR008207">
    <property type="entry name" value="Sig_transdc_His_kin_Hpt_dom"/>
</dbReference>
<evidence type="ECO:0000259" key="17">
    <source>
        <dbReference type="PROSITE" id="PS50109"/>
    </source>
</evidence>
<comment type="caution">
    <text evidence="20">The sequence shown here is derived from an EMBL/GenBank/DDBJ whole genome shotgun (WGS) entry which is preliminary data.</text>
</comment>
<dbReference type="SUPFAM" id="SSF47226">
    <property type="entry name" value="Histidine-containing phosphotransfer domain, HPT domain"/>
    <property type="match status" value="1"/>
</dbReference>
<dbReference type="InterPro" id="IPR005467">
    <property type="entry name" value="His_kinase_dom"/>
</dbReference>
<dbReference type="InterPro" id="IPR036641">
    <property type="entry name" value="HPT_dom_sf"/>
</dbReference>
<keyword evidence="10" id="KW-0067">ATP-binding</keyword>
<dbReference type="Gene3D" id="3.30.565.10">
    <property type="entry name" value="Histidine kinase-like ATPase, C-terminal domain"/>
    <property type="match status" value="1"/>
</dbReference>
<dbReference type="SUPFAM" id="SSF55874">
    <property type="entry name" value="ATPase domain of HSP90 chaperone/DNA topoisomerase II/histidine kinase"/>
    <property type="match status" value="1"/>
</dbReference>
<protein>
    <recommendedName>
        <fullName evidence="3">histidine kinase</fullName>
        <ecNumber evidence="3">2.7.13.3</ecNumber>
    </recommendedName>
</protein>
<keyword evidence="11 16" id="KW-1133">Transmembrane helix</keyword>
<proteinExistence type="predicted"/>
<keyword evidence="7" id="KW-0808">Transferase</keyword>
<dbReference type="InterPro" id="IPR004358">
    <property type="entry name" value="Sig_transdc_His_kin-like_C"/>
</dbReference>
<evidence type="ECO:0000256" key="1">
    <source>
        <dbReference type="ARBA" id="ARBA00000085"/>
    </source>
</evidence>
<keyword evidence="12 16" id="KW-0472">Membrane</keyword>
<dbReference type="Pfam" id="PF02518">
    <property type="entry name" value="HATPase_c"/>
    <property type="match status" value="1"/>
</dbReference>
<keyword evidence="6 14" id="KW-0597">Phosphoprotein</keyword>
<dbReference type="InterPro" id="IPR003661">
    <property type="entry name" value="HisK_dim/P_dom"/>
</dbReference>
<evidence type="ECO:0000256" key="11">
    <source>
        <dbReference type="ARBA" id="ARBA00022989"/>
    </source>
</evidence>
<feature type="modified residue" description="4-aspartylphosphate" evidence="14">
    <location>
        <position position="611"/>
    </location>
</feature>
<evidence type="ECO:0000256" key="4">
    <source>
        <dbReference type="ARBA" id="ARBA00022475"/>
    </source>
</evidence>
<evidence type="ECO:0000256" key="15">
    <source>
        <dbReference type="SAM" id="Coils"/>
    </source>
</evidence>
<dbReference type="SMART" id="SM00387">
    <property type="entry name" value="HATPase_c"/>
    <property type="match status" value="1"/>
</dbReference>
<dbReference type="Pfam" id="PF00072">
    <property type="entry name" value="Response_reg"/>
    <property type="match status" value="1"/>
</dbReference>
<keyword evidence="9 20" id="KW-0418">Kinase</keyword>
<feature type="modified residue" description="Phosphohistidine" evidence="13">
    <location>
        <position position="752"/>
    </location>
</feature>